<keyword evidence="2" id="KW-1185">Reference proteome</keyword>
<dbReference type="EMBL" id="CP060637">
    <property type="protein sequence ID" value="QNM15920.1"/>
    <property type="molecule type" value="Genomic_DNA"/>
</dbReference>
<evidence type="ECO:0000313" key="2">
    <source>
        <dbReference type="Proteomes" id="UP000515913"/>
    </source>
</evidence>
<sequence length="311" mass="36328">MRLLSQSLINGFFVLKESQKLLESDLKKYNFASKIVLKNNDKNFVMSFKVNFFTILMLSLLLESKIDKNRCVLYGKIILLIRQIVTSVDNVLDKERKGIIFIEGLSNLVVENAMMTLICQNILTEDIIHLERKEKIGNLNIRLLDKIYSIANGENLRRRNLYDRYPSMSYIETNIHRYIGGELLDISLFIPSLVEKNEKLELFSKGLFKIGMSLQGLDDFFDMKEDFENEDINLATSEYIELFSIKENEINFENIDSKFTKNYIERIISLAYEGFELLKSGGYPIDRSTGRFVLKKLFILRGLKDYVHYIK</sequence>
<dbReference type="AlphaFoldDB" id="A0A7G9GYN8"/>
<dbReference type="KEGG" id="fho:H9Q81_03540"/>
<dbReference type="Proteomes" id="UP000515913">
    <property type="component" value="Chromosome"/>
</dbReference>
<accession>A0A7G9GYN8</accession>
<reference evidence="1 2" key="1">
    <citation type="submission" date="2020-08" db="EMBL/GenBank/DDBJ databases">
        <authorList>
            <person name="Liu C."/>
            <person name="Sun Q."/>
        </authorList>
    </citation>
    <scope>NUCLEOTIDE SEQUENCE [LARGE SCALE GENOMIC DNA]</scope>
    <source>
        <strain evidence="1 2">NSJ-57</strain>
    </source>
</reference>
<dbReference type="RefSeq" id="WP_187423155.1">
    <property type="nucleotide sequence ID" value="NZ_CP060637.1"/>
</dbReference>
<evidence type="ECO:0000313" key="1">
    <source>
        <dbReference type="EMBL" id="QNM15920.1"/>
    </source>
</evidence>
<protein>
    <submittedName>
        <fullName evidence="1">Uncharacterized protein</fullName>
    </submittedName>
</protein>
<gene>
    <name evidence="1" type="ORF">H9Q81_03540</name>
</gene>
<proteinExistence type="predicted"/>
<organism evidence="1 2">
    <name type="scientific">Fusobacterium hominis</name>
    <dbReference type="NCBI Taxonomy" id="2764326"/>
    <lineage>
        <taxon>Bacteria</taxon>
        <taxon>Fusobacteriati</taxon>
        <taxon>Fusobacteriota</taxon>
        <taxon>Fusobacteriia</taxon>
        <taxon>Fusobacteriales</taxon>
        <taxon>Fusobacteriaceae</taxon>
        <taxon>Fusobacterium</taxon>
    </lineage>
</organism>
<name>A0A7G9GYN8_9FUSO</name>